<dbReference type="InterPro" id="IPR017932">
    <property type="entry name" value="GATase_2_dom"/>
</dbReference>
<dbReference type="CDD" id="cd00714">
    <property type="entry name" value="GFAT"/>
    <property type="match status" value="1"/>
</dbReference>
<dbReference type="RefSeq" id="WP_254270071.1">
    <property type="nucleotide sequence ID" value="NZ_CP100400.1"/>
</dbReference>
<evidence type="ECO:0000313" key="15">
    <source>
        <dbReference type="Proteomes" id="UP001595945"/>
    </source>
</evidence>
<dbReference type="HAMAP" id="MF_00164">
    <property type="entry name" value="GlmS"/>
    <property type="match status" value="1"/>
</dbReference>
<dbReference type="EMBL" id="JBHSHT010000002">
    <property type="protein sequence ID" value="MFC4825140.1"/>
    <property type="molecule type" value="Genomic_DNA"/>
</dbReference>
<evidence type="ECO:0000256" key="11">
    <source>
        <dbReference type="HAMAP-Rule" id="MF_00164"/>
    </source>
</evidence>
<dbReference type="FunFam" id="3.60.20.10:FF:000006">
    <property type="entry name" value="Glutamine--fructose-6-phosphate aminotransferase [isomerizing]"/>
    <property type="match status" value="1"/>
</dbReference>
<dbReference type="EC" id="2.6.1.16" evidence="3 11"/>
<evidence type="ECO:0000256" key="3">
    <source>
        <dbReference type="ARBA" id="ARBA00012916"/>
    </source>
</evidence>
<comment type="function">
    <text evidence="10 11">Catalyzes the first step in hexosamine metabolism, converting fructose-6P into glucosamine-6P using glutamine as a nitrogen source.</text>
</comment>
<evidence type="ECO:0000256" key="6">
    <source>
        <dbReference type="ARBA" id="ARBA00022576"/>
    </source>
</evidence>
<dbReference type="Proteomes" id="UP001595945">
    <property type="component" value="Unassembled WGS sequence"/>
</dbReference>
<keyword evidence="9" id="KW-0315">Glutamine amidotransferase</keyword>
<dbReference type="SUPFAM" id="SSF56235">
    <property type="entry name" value="N-terminal nucleophile aminohydrolases (Ntn hydrolases)"/>
    <property type="match status" value="1"/>
</dbReference>
<evidence type="ECO:0000256" key="9">
    <source>
        <dbReference type="ARBA" id="ARBA00022962"/>
    </source>
</evidence>
<protein>
    <recommendedName>
        <fullName evidence="4 11">Glutamine--fructose-6-phosphate aminotransferase [isomerizing]</fullName>
        <ecNumber evidence="3 11">2.6.1.16</ecNumber>
    </recommendedName>
    <alternativeName>
        <fullName evidence="11">D-fructose-6-phosphate amidotransferase</fullName>
    </alternativeName>
    <alternativeName>
        <fullName evidence="11">GFAT</fullName>
    </alternativeName>
    <alternativeName>
        <fullName evidence="11">Glucosamine-6-phosphate synthase</fullName>
    </alternativeName>
    <alternativeName>
        <fullName evidence="11">Hexosephosphate aminotransferase</fullName>
    </alternativeName>
    <alternativeName>
        <fullName evidence="11">L-glutamine--D-fructose-6-phosphate amidotransferase</fullName>
    </alternativeName>
</protein>
<feature type="domain" description="SIS" evidence="13">
    <location>
        <begin position="286"/>
        <end position="425"/>
    </location>
</feature>
<dbReference type="PANTHER" id="PTHR10937">
    <property type="entry name" value="GLUCOSAMINE--FRUCTOSE-6-PHOSPHATE AMINOTRANSFERASE, ISOMERIZING"/>
    <property type="match status" value="1"/>
</dbReference>
<dbReference type="GO" id="GO:0005737">
    <property type="term" value="C:cytoplasm"/>
    <property type="evidence" value="ECO:0007669"/>
    <property type="project" value="UniProtKB-SubCell"/>
</dbReference>
<comment type="catalytic activity">
    <reaction evidence="1 11">
        <text>D-fructose 6-phosphate + L-glutamine = D-glucosamine 6-phosphate + L-glutamate</text>
        <dbReference type="Rhea" id="RHEA:13237"/>
        <dbReference type="ChEBI" id="CHEBI:29985"/>
        <dbReference type="ChEBI" id="CHEBI:58359"/>
        <dbReference type="ChEBI" id="CHEBI:58725"/>
        <dbReference type="ChEBI" id="CHEBI:61527"/>
        <dbReference type="EC" id="2.6.1.16"/>
    </reaction>
</comment>
<dbReference type="InterPro" id="IPR001347">
    <property type="entry name" value="SIS_dom"/>
</dbReference>
<keyword evidence="15" id="KW-1185">Reference proteome</keyword>
<dbReference type="AlphaFoldDB" id="A0ABD5Q339"/>
<evidence type="ECO:0000313" key="14">
    <source>
        <dbReference type="EMBL" id="MFC4825140.1"/>
    </source>
</evidence>
<evidence type="ECO:0000256" key="4">
    <source>
        <dbReference type="ARBA" id="ARBA00016090"/>
    </source>
</evidence>
<feature type="initiator methionine" description="Removed" evidence="11">
    <location>
        <position position="1"/>
    </location>
</feature>
<evidence type="ECO:0000256" key="2">
    <source>
        <dbReference type="ARBA" id="ARBA00004496"/>
    </source>
</evidence>
<gene>
    <name evidence="11 14" type="primary">glmS</name>
    <name evidence="14" type="ORF">ACFO9K_12815</name>
</gene>
<dbReference type="GO" id="GO:0004360">
    <property type="term" value="F:glutamine-fructose-6-phosphate transaminase (isomerizing) activity"/>
    <property type="evidence" value="ECO:0007669"/>
    <property type="project" value="UniProtKB-UniRule"/>
</dbReference>
<name>A0ABD5Q339_9EURY</name>
<organism evidence="14 15">
    <name type="scientific">Halorussus aquaticus</name>
    <dbReference type="NCBI Taxonomy" id="2953748"/>
    <lineage>
        <taxon>Archaea</taxon>
        <taxon>Methanobacteriati</taxon>
        <taxon>Methanobacteriota</taxon>
        <taxon>Stenosarchaea group</taxon>
        <taxon>Halobacteria</taxon>
        <taxon>Halobacteriales</taxon>
        <taxon>Haladaptataceae</taxon>
        <taxon>Halorussus</taxon>
    </lineage>
</organism>
<evidence type="ECO:0000259" key="13">
    <source>
        <dbReference type="PROSITE" id="PS51464"/>
    </source>
</evidence>
<feature type="active site" description="For Fru-6P isomerization activity" evidence="11">
    <location>
        <position position="601"/>
    </location>
</feature>
<keyword evidence="7 11" id="KW-0808">Transferase</keyword>
<comment type="subunit">
    <text evidence="11">Homodimer.</text>
</comment>
<dbReference type="SUPFAM" id="SSF53697">
    <property type="entry name" value="SIS domain"/>
    <property type="match status" value="1"/>
</dbReference>
<dbReference type="InterPro" id="IPR029055">
    <property type="entry name" value="Ntn_hydrolases_N"/>
</dbReference>
<dbReference type="GeneID" id="73044151"/>
<dbReference type="NCBIfam" id="TIGR01135">
    <property type="entry name" value="glmS"/>
    <property type="match status" value="1"/>
</dbReference>
<keyword evidence="6 11" id="KW-0032">Aminotransferase</keyword>
<evidence type="ECO:0000259" key="12">
    <source>
        <dbReference type="PROSITE" id="PS51278"/>
    </source>
</evidence>
<comment type="subcellular location">
    <subcellularLocation>
        <location evidence="2 11">Cytoplasm</location>
    </subcellularLocation>
</comment>
<feature type="domain" description="SIS" evidence="13">
    <location>
        <begin position="456"/>
        <end position="596"/>
    </location>
</feature>
<dbReference type="NCBIfam" id="NF001484">
    <property type="entry name" value="PRK00331.1"/>
    <property type="match status" value="1"/>
</dbReference>
<accession>A0ABD5Q339</accession>
<dbReference type="InterPro" id="IPR046348">
    <property type="entry name" value="SIS_dom_sf"/>
</dbReference>
<dbReference type="PROSITE" id="PS51278">
    <property type="entry name" value="GATASE_TYPE_2"/>
    <property type="match status" value="1"/>
</dbReference>
<dbReference type="Pfam" id="PF13522">
    <property type="entry name" value="GATase_6"/>
    <property type="match status" value="1"/>
</dbReference>
<proteinExistence type="inferred from homology"/>
<evidence type="ECO:0000256" key="10">
    <source>
        <dbReference type="ARBA" id="ARBA00055466"/>
    </source>
</evidence>
<comment type="caution">
    <text evidence="14">The sequence shown here is derived from an EMBL/GenBank/DDBJ whole genome shotgun (WGS) entry which is preliminary data.</text>
</comment>
<dbReference type="Gene3D" id="3.60.20.10">
    <property type="entry name" value="Glutamine Phosphoribosylpyrophosphate, subunit 1, domain 1"/>
    <property type="match status" value="1"/>
</dbReference>
<dbReference type="InterPro" id="IPR047084">
    <property type="entry name" value="GFAT_N"/>
</dbReference>
<sequence>MCGIIARIGGDDDAVDELLTGLENLEYRGYDSAGVAIKNGGGPEVFKREGEISNLKEALSEEVPDGGLGIGHTRWSTHGPPTDANAHPHTDCTGDVAVVHNGIIENYDELKSELRARGHEFESDTDTEVIPHLVEEELAKGADPETAFRATLDELSGSYAVAMITERDHAVYATRRGSPLVLGVSDGEYFLASDVPAFLDFTEDVIYLDDGDVVVVESDDHRITAAGGETVERSVQTVDWDPEDAGKGGYDHYMLKEIHEQPAALRQTLRGRADPATGDIDLEDFPAGTFADVDRVQFVACGTSYHAGLVGAQYLSAGGVPAQTFLASEYATGQPPVDDNTLVVGVTQSGETADTLSALRQANTSGATTLAVTNVVGSTAARECDDALFIRAGPEIGVAATKTFSSQVVSLALLAERLVRDVTGTRTDDTRERLGALADLPGHVQQILDYSSARRVAEEYRDSDAYFFIGRGSVRPVALEGALKFKEISYEHAEGFAAGELKHGPLALVTSETPVFAVFTGRNDEKTLGNVKEAEARGAPVVAVASDGQDAVHQYADEVLTIPDTHPDVAGVLANVQLQLVSYHAADLLERAIDKPRNLAKSVTVE</sequence>
<dbReference type="Gene3D" id="3.40.50.10490">
    <property type="entry name" value="Glucose-6-phosphate isomerase like protein, domain 1"/>
    <property type="match status" value="2"/>
</dbReference>
<evidence type="ECO:0000256" key="1">
    <source>
        <dbReference type="ARBA" id="ARBA00001031"/>
    </source>
</evidence>
<dbReference type="InterPro" id="IPR005855">
    <property type="entry name" value="GFAT"/>
</dbReference>
<dbReference type="InterPro" id="IPR035466">
    <property type="entry name" value="GlmS/AgaS_SIS"/>
</dbReference>
<dbReference type="CDD" id="cd05009">
    <property type="entry name" value="SIS_GlmS_GlmD_2"/>
    <property type="match status" value="1"/>
</dbReference>
<evidence type="ECO:0000256" key="5">
    <source>
        <dbReference type="ARBA" id="ARBA00022490"/>
    </source>
</evidence>
<feature type="active site" description="Nucleophile; for GATase activity" evidence="11">
    <location>
        <position position="2"/>
    </location>
</feature>
<keyword evidence="5 11" id="KW-0963">Cytoplasm</keyword>
<feature type="domain" description="Glutamine amidotransferase type-2" evidence="12">
    <location>
        <begin position="2"/>
        <end position="219"/>
    </location>
</feature>
<dbReference type="InterPro" id="IPR035490">
    <property type="entry name" value="GlmS/FrlB_SIS"/>
</dbReference>
<dbReference type="CDD" id="cd05008">
    <property type="entry name" value="SIS_GlmS_GlmD_1"/>
    <property type="match status" value="1"/>
</dbReference>
<dbReference type="PROSITE" id="PS51464">
    <property type="entry name" value="SIS"/>
    <property type="match status" value="2"/>
</dbReference>
<dbReference type="PANTHER" id="PTHR10937:SF0">
    <property type="entry name" value="GLUTAMINE--FRUCTOSE-6-PHOSPHATE TRANSAMINASE (ISOMERIZING)"/>
    <property type="match status" value="1"/>
</dbReference>
<evidence type="ECO:0000256" key="8">
    <source>
        <dbReference type="ARBA" id="ARBA00022737"/>
    </source>
</evidence>
<keyword evidence="8" id="KW-0677">Repeat</keyword>
<dbReference type="Pfam" id="PF01380">
    <property type="entry name" value="SIS"/>
    <property type="match status" value="2"/>
</dbReference>
<evidence type="ECO:0000256" key="7">
    <source>
        <dbReference type="ARBA" id="ARBA00022679"/>
    </source>
</evidence>
<dbReference type="GO" id="GO:0005975">
    <property type="term" value="P:carbohydrate metabolic process"/>
    <property type="evidence" value="ECO:0007669"/>
    <property type="project" value="UniProtKB-UniRule"/>
</dbReference>
<reference evidence="14 15" key="1">
    <citation type="journal article" date="2019" name="Int. J. Syst. Evol. Microbiol.">
        <title>The Global Catalogue of Microorganisms (GCM) 10K type strain sequencing project: providing services to taxonomists for standard genome sequencing and annotation.</title>
        <authorList>
            <consortium name="The Broad Institute Genomics Platform"/>
            <consortium name="The Broad Institute Genome Sequencing Center for Infectious Disease"/>
            <person name="Wu L."/>
            <person name="Ma J."/>
        </authorList>
    </citation>
    <scope>NUCLEOTIDE SEQUENCE [LARGE SCALE GENOMIC DNA]</scope>
    <source>
        <strain evidence="14 15">XZYJ18</strain>
    </source>
</reference>
<dbReference type="FunFam" id="3.40.50.10490:FF:000001">
    <property type="entry name" value="Glutamine--fructose-6-phosphate aminotransferase [isomerizing]"/>
    <property type="match status" value="1"/>
</dbReference>